<dbReference type="Gene3D" id="3.30.1150.10">
    <property type="match status" value="1"/>
</dbReference>
<accession>A0A7G8PS62</accession>
<dbReference type="GO" id="GO:0055085">
    <property type="term" value="P:transmembrane transport"/>
    <property type="evidence" value="ECO:0007669"/>
    <property type="project" value="InterPro"/>
</dbReference>
<evidence type="ECO:0000313" key="4">
    <source>
        <dbReference type="EMBL" id="QNJ97178.1"/>
    </source>
</evidence>
<feature type="transmembrane region" description="Helical" evidence="1">
    <location>
        <begin position="34"/>
        <end position="54"/>
    </location>
</feature>
<evidence type="ECO:0000259" key="3">
    <source>
        <dbReference type="Pfam" id="PF05569"/>
    </source>
</evidence>
<dbReference type="Pfam" id="PF05569">
    <property type="entry name" value="Peptidase_M56"/>
    <property type="match status" value="1"/>
</dbReference>
<feature type="transmembrane region" description="Helical" evidence="1">
    <location>
        <begin position="266"/>
        <end position="283"/>
    </location>
</feature>
<name>A0A7G8PS62_9FLAO</name>
<dbReference type="InterPro" id="IPR008756">
    <property type="entry name" value="Peptidase_M56"/>
</dbReference>
<dbReference type="InterPro" id="IPR037682">
    <property type="entry name" value="TonB_C"/>
</dbReference>
<proteinExistence type="predicted"/>
<dbReference type="RefSeq" id="WP_186990718.1">
    <property type="nucleotide sequence ID" value="NZ_CP052909.1"/>
</dbReference>
<dbReference type="AlphaFoldDB" id="A0A7G8PS62"/>
<evidence type="ECO:0000313" key="5">
    <source>
        <dbReference type="Proteomes" id="UP000515514"/>
    </source>
</evidence>
<keyword evidence="1" id="KW-0472">Membrane</keyword>
<protein>
    <submittedName>
        <fullName evidence="4">BlaR1 peptidase M56 family protein</fullName>
    </submittedName>
</protein>
<dbReference type="SUPFAM" id="SSF74653">
    <property type="entry name" value="TolA/TonB C-terminal domain"/>
    <property type="match status" value="1"/>
</dbReference>
<dbReference type="PANTHER" id="PTHR34978:SF3">
    <property type="entry name" value="SLR0241 PROTEIN"/>
    <property type="match status" value="1"/>
</dbReference>
<evidence type="ECO:0000256" key="1">
    <source>
        <dbReference type="SAM" id="Phobius"/>
    </source>
</evidence>
<dbReference type="InterPro" id="IPR052173">
    <property type="entry name" value="Beta-lactam_resp_regulator"/>
</dbReference>
<keyword evidence="5" id="KW-1185">Reference proteome</keyword>
<dbReference type="Proteomes" id="UP000515514">
    <property type="component" value="Chromosome"/>
</dbReference>
<evidence type="ECO:0000259" key="2">
    <source>
        <dbReference type="Pfam" id="PF03544"/>
    </source>
</evidence>
<feature type="domain" description="TonB C-terminal" evidence="2">
    <location>
        <begin position="395"/>
        <end position="464"/>
    </location>
</feature>
<keyword evidence="1" id="KW-0812">Transmembrane</keyword>
<gene>
    <name evidence="4" type="ORF">ALE3EI_0600</name>
</gene>
<feature type="transmembrane region" description="Helical" evidence="1">
    <location>
        <begin position="95"/>
        <end position="113"/>
    </location>
</feature>
<dbReference type="Pfam" id="PF03544">
    <property type="entry name" value="TonB_C"/>
    <property type="match status" value="1"/>
</dbReference>
<dbReference type="KEGG" id="alti:ALE3EI_0600"/>
<dbReference type="PANTHER" id="PTHR34978">
    <property type="entry name" value="POSSIBLE SENSOR-TRANSDUCER PROTEIN BLAR"/>
    <property type="match status" value="1"/>
</dbReference>
<reference evidence="4 5" key="1">
    <citation type="submission" date="2020-04" db="EMBL/GenBank/DDBJ databases">
        <title>Genome sequence of Altibacter aquimarinus strain ALE3EI.</title>
        <authorList>
            <person name="Oh H.-M."/>
            <person name="Jang D."/>
        </authorList>
    </citation>
    <scope>NUCLEOTIDE SEQUENCE [LARGE SCALE GENOMIC DNA]</scope>
    <source>
        <strain evidence="4 5">ALE3EI</strain>
    </source>
</reference>
<feature type="transmembrane region" description="Helical" evidence="1">
    <location>
        <begin position="6"/>
        <end position="22"/>
    </location>
</feature>
<organism evidence="4 5">
    <name type="scientific">Constantimarinum furrinae</name>
    <dbReference type="NCBI Taxonomy" id="2562285"/>
    <lineage>
        <taxon>Bacteria</taxon>
        <taxon>Pseudomonadati</taxon>
        <taxon>Bacteroidota</taxon>
        <taxon>Flavobacteriia</taxon>
        <taxon>Flavobacteriales</taxon>
        <taxon>Flavobacteriaceae</taxon>
        <taxon>Altibacter/Constantimarinum group</taxon>
        <taxon>Constantimarinum</taxon>
    </lineage>
</organism>
<dbReference type="CDD" id="cd07341">
    <property type="entry name" value="M56_BlaR1_MecR1_like"/>
    <property type="match status" value="1"/>
</dbReference>
<keyword evidence="1" id="KW-1133">Transmembrane helix</keyword>
<sequence>MTHYILQLLVFQLLFLAVYDLFLKRETFFNANRLYLVLTPLLSFVLPLIKVPAFQRAIPENFMVELPAVFISEKTKEISASASAVENIFSFQWEYIWYLGIVVASVIFMYKLFRILKLKRSGEQFRLEDFEVVQLPGTDVAFTFLNTVFLGADLSEAKKESILQHEKIHIAERHSLDLLWFELLRIVCWFNPLIYVYQKRMVLLQEYIADAKVVAQKDRSTYYEELLSQVFNTDTFSFVNTFFNHSLIKNRIVMLQKSRSKKIVQLRYLLLIPVVGAMLLYSSCSNEGAESNTAGESSDIIRNIEQLKESIAAKGNVTKEEAAALEELRRLTAEAGGKEVHFEEKGDGDAVPFFAIQTPPTFPDCTGDAEALKKCMAKKINALIGNEFNVKLANEKNLSGRQKIAVQFKIDKNGEVVDIRARAAHASLEAEAIRVISKIPKMIPGEHEGKKVSVIYSVPIVFEIEE</sequence>
<dbReference type="EMBL" id="CP052909">
    <property type="protein sequence ID" value="QNJ97178.1"/>
    <property type="molecule type" value="Genomic_DNA"/>
</dbReference>
<feature type="domain" description="Peptidase M56" evidence="3">
    <location>
        <begin position="153"/>
        <end position="255"/>
    </location>
</feature>